<comment type="caution">
    <text evidence="2">The sequence shown here is derived from an EMBL/GenBank/DDBJ whole genome shotgun (WGS) entry which is preliminary data.</text>
</comment>
<dbReference type="EMBL" id="VSIX01000058">
    <property type="protein sequence ID" value="TYB31063.1"/>
    <property type="molecule type" value="Genomic_DNA"/>
</dbReference>
<keyword evidence="1" id="KW-0472">Membrane</keyword>
<accession>A0A5D0MHH0</accession>
<evidence type="ECO:0000313" key="3">
    <source>
        <dbReference type="Proteomes" id="UP000324143"/>
    </source>
</evidence>
<keyword evidence="3" id="KW-1185">Reference proteome</keyword>
<dbReference type="InterPro" id="IPR012902">
    <property type="entry name" value="N_methyl_site"/>
</dbReference>
<sequence>MLTISKKSGVTLIELITVISLFSVLSIGLMSVYLIGMREMDKTEIENETMTVFKLIKRELTTTIKEAKNVQWGGSFPLVITLYNDSIIRYRNNTVDGSDVIQKDHNDGSWNNIVQTNFVEYTINSISVDTTRQTADITVELNGSYQDVNYSIKRAITHVHWRNQ</sequence>
<gene>
    <name evidence="2" type="ORF">FXF47_06475</name>
</gene>
<dbReference type="NCBIfam" id="TIGR02532">
    <property type="entry name" value="IV_pilin_GFxxxE"/>
    <property type="match status" value="1"/>
</dbReference>
<organism evidence="2 3">
    <name type="scientific">Candidatus Mcinerneyibacterium aminivorans</name>
    <dbReference type="NCBI Taxonomy" id="2703815"/>
    <lineage>
        <taxon>Bacteria</taxon>
        <taxon>Candidatus Macinerneyibacteriota</taxon>
        <taxon>Candidatus Mcinerneyibacteria</taxon>
        <taxon>Candidatus Mcinerneyibacteriales</taxon>
        <taxon>Candidatus Mcinerneyibacteriaceae</taxon>
        <taxon>Candidatus Mcinerneyibacterium</taxon>
    </lineage>
</organism>
<dbReference type="Pfam" id="PF07963">
    <property type="entry name" value="N_methyl"/>
    <property type="match status" value="1"/>
</dbReference>
<dbReference type="Proteomes" id="UP000324143">
    <property type="component" value="Unassembled WGS sequence"/>
</dbReference>
<proteinExistence type="predicted"/>
<dbReference type="AlphaFoldDB" id="A0A5D0MHH0"/>
<keyword evidence="1" id="KW-0812">Transmembrane</keyword>
<keyword evidence="1" id="KW-1133">Transmembrane helix</keyword>
<dbReference type="PROSITE" id="PS00409">
    <property type="entry name" value="PROKAR_NTER_METHYL"/>
    <property type="match status" value="1"/>
</dbReference>
<feature type="transmembrane region" description="Helical" evidence="1">
    <location>
        <begin position="12"/>
        <end position="35"/>
    </location>
</feature>
<name>A0A5D0MHH0_9BACT</name>
<evidence type="ECO:0000256" key="1">
    <source>
        <dbReference type="SAM" id="Phobius"/>
    </source>
</evidence>
<reference evidence="2" key="1">
    <citation type="submission" date="2019-08" db="EMBL/GenBank/DDBJ databases">
        <title>Genomic characterization of a novel candidate phylum (ARYD3) from a high temperature, high salinity tertiary oil reservoir in north central Oklahoma, USA.</title>
        <authorList>
            <person name="Youssef N.H."/>
            <person name="Yadav A."/>
            <person name="Elshahed M.S."/>
        </authorList>
    </citation>
    <scope>NUCLEOTIDE SEQUENCE [LARGE SCALE GENOMIC DNA]</scope>
    <source>
        <strain evidence="2">ARYD3</strain>
    </source>
</reference>
<evidence type="ECO:0000313" key="2">
    <source>
        <dbReference type="EMBL" id="TYB31063.1"/>
    </source>
</evidence>
<protein>
    <submittedName>
        <fullName evidence="2">Type II secretion system protein</fullName>
    </submittedName>
</protein>